<dbReference type="EMBL" id="ATCF01000018">
    <property type="protein sequence ID" value="EPD99041.1"/>
    <property type="molecule type" value="Genomic_DNA"/>
</dbReference>
<accession>S3BF24</accession>
<keyword evidence="12" id="KW-0813">Transport</keyword>
<keyword evidence="14" id="KW-1185">Reference proteome</keyword>
<dbReference type="NCBIfam" id="NF010794">
    <property type="entry name" value="PRK14198.1"/>
    <property type="match status" value="1"/>
</dbReference>
<sequence length="128" mass="13126">MNFTQLALVFLGGGIGASMRWLLSASAVRFLGTAFPAGTFAVNLIGCFLMGLVVEYWSCRLGLSANLRLFLTTGLLGGFTTFSSFALEAVLLGERGALALSVFYALGSLVLGLGAVVGGIALARAIAG</sequence>
<feature type="transmembrane region" description="Helical" evidence="12">
    <location>
        <begin position="98"/>
        <end position="123"/>
    </location>
</feature>
<organism evidence="13 14">
    <name type="scientific">Sutterella wadsworthensis HGA0223</name>
    <dbReference type="NCBI Taxonomy" id="1203554"/>
    <lineage>
        <taxon>Bacteria</taxon>
        <taxon>Pseudomonadati</taxon>
        <taxon>Pseudomonadota</taxon>
        <taxon>Betaproteobacteria</taxon>
        <taxon>Burkholderiales</taxon>
        <taxon>Sutterellaceae</taxon>
        <taxon>Sutterella</taxon>
    </lineage>
</organism>
<evidence type="ECO:0000256" key="6">
    <source>
        <dbReference type="ARBA" id="ARBA00023053"/>
    </source>
</evidence>
<proteinExistence type="inferred from homology"/>
<comment type="catalytic activity">
    <reaction evidence="11">
        <text>fluoride(in) = fluoride(out)</text>
        <dbReference type="Rhea" id="RHEA:76159"/>
        <dbReference type="ChEBI" id="CHEBI:17051"/>
    </reaction>
    <physiologicalReaction direction="left-to-right" evidence="11">
        <dbReference type="Rhea" id="RHEA:76160"/>
    </physiologicalReaction>
</comment>
<dbReference type="RefSeq" id="WP_005428768.1">
    <property type="nucleotide sequence ID" value="NZ_KE150480.1"/>
</dbReference>
<keyword evidence="6 12" id="KW-0915">Sodium</keyword>
<reference evidence="13 14" key="1">
    <citation type="submission" date="2013-04" db="EMBL/GenBank/DDBJ databases">
        <title>The Genome Sequence of Sutterella wadsworthensis HGA0223.</title>
        <authorList>
            <consortium name="The Broad Institute Genomics Platform"/>
            <person name="Earl A."/>
            <person name="Ward D."/>
            <person name="Feldgarden M."/>
            <person name="Gevers D."/>
            <person name="Schmidt T.M."/>
            <person name="Dover J."/>
            <person name="Dai D."/>
            <person name="Walker B."/>
            <person name="Young S."/>
            <person name="Zeng Q."/>
            <person name="Gargeya S."/>
            <person name="Fitzgerald M."/>
            <person name="Haas B."/>
            <person name="Abouelleil A."/>
            <person name="Allen A.W."/>
            <person name="Alvarado L."/>
            <person name="Arachchi H.M."/>
            <person name="Berlin A.M."/>
            <person name="Chapman S.B."/>
            <person name="Gainer-Dewar J."/>
            <person name="Goldberg J."/>
            <person name="Griggs A."/>
            <person name="Gujja S."/>
            <person name="Hansen M."/>
            <person name="Howarth C."/>
            <person name="Imamovic A."/>
            <person name="Ireland A."/>
            <person name="Larimer J."/>
            <person name="McCowan C."/>
            <person name="Murphy C."/>
            <person name="Pearson M."/>
            <person name="Poon T.W."/>
            <person name="Priest M."/>
            <person name="Roberts A."/>
            <person name="Saif S."/>
            <person name="Shea T."/>
            <person name="Sisk P."/>
            <person name="Sykes S."/>
            <person name="Wortman J."/>
            <person name="Nusbaum C."/>
            <person name="Birren B."/>
        </authorList>
    </citation>
    <scope>NUCLEOTIDE SEQUENCE [LARGE SCALE GENOMIC DNA]</scope>
    <source>
        <strain evidence="13 14">HGA0223</strain>
    </source>
</reference>
<protein>
    <recommendedName>
        <fullName evidence="12">Fluoride-specific ion channel FluC</fullName>
    </recommendedName>
</protein>
<dbReference type="NCBIfam" id="TIGR00494">
    <property type="entry name" value="crcB"/>
    <property type="match status" value="1"/>
</dbReference>
<dbReference type="PANTHER" id="PTHR28259:SF1">
    <property type="entry name" value="FLUORIDE EXPORT PROTEIN 1-RELATED"/>
    <property type="match status" value="1"/>
</dbReference>
<dbReference type="Pfam" id="PF02537">
    <property type="entry name" value="CRCB"/>
    <property type="match status" value="1"/>
</dbReference>
<comment type="subcellular location">
    <subcellularLocation>
        <location evidence="1 12">Cell membrane</location>
        <topology evidence="1 12">Multi-pass membrane protein</topology>
    </subcellularLocation>
</comment>
<evidence type="ECO:0000256" key="5">
    <source>
        <dbReference type="ARBA" id="ARBA00022989"/>
    </source>
</evidence>
<evidence type="ECO:0000256" key="1">
    <source>
        <dbReference type="ARBA" id="ARBA00004651"/>
    </source>
</evidence>
<keyword evidence="5 12" id="KW-1133">Transmembrane helix</keyword>
<comment type="function">
    <text evidence="12">Fluoride-specific ion channel. Important for reducing fluoride concentration in the cell, thus reducing its toxicity.</text>
</comment>
<dbReference type="STRING" id="1203554.HMPREF1476_01312"/>
<evidence type="ECO:0000256" key="10">
    <source>
        <dbReference type="ARBA" id="ARBA00035120"/>
    </source>
</evidence>
<comment type="caution">
    <text evidence="13">The sequence shown here is derived from an EMBL/GenBank/DDBJ whole genome shotgun (WGS) entry which is preliminary data.</text>
</comment>
<dbReference type="Proteomes" id="UP000014400">
    <property type="component" value="Unassembled WGS sequence"/>
</dbReference>
<feature type="binding site" evidence="12">
    <location>
        <position position="77"/>
    </location>
    <ligand>
        <name>Na(+)</name>
        <dbReference type="ChEBI" id="CHEBI:29101"/>
        <note>structural</note>
    </ligand>
</feature>
<evidence type="ECO:0000313" key="14">
    <source>
        <dbReference type="Proteomes" id="UP000014400"/>
    </source>
</evidence>
<evidence type="ECO:0000256" key="7">
    <source>
        <dbReference type="ARBA" id="ARBA00023065"/>
    </source>
</evidence>
<keyword evidence="9 12" id="KW-0407">Ion channel</keyword>
<evidence type="ECO:0000256" key="4">
    <source>
        <dbReference type="ARBA" id="ARBA00022692"/>
    </source>
</evidence>
<dbReference type="HAMAP" id="MF_00454">
    <property type="entry name" value="FluC"/>
    <property type="match status" value="1"/>
</dbReference>
<evidence type="ECO:0000256" key="2">
    <source>
        <dbReference type="ARBA" id="ARBA00022475"/>
    </source>
</evidence>
<keyword evidence="12" id="KW-0479">Metal-binding</keyword>
<dbReference type="GO" id="GO:0140114">
    <property type="term" value="P:cellular detoxification of fluoride"/>
    <property type="evidence" value="ECO:0007669"/>
    <property type="project" value="UniProtKB-UniRule"/>
</dbReference>
<comment type="activity regulation">
    <text evidence="12">Na(+) is not transported, but it plays an essential structural role and its presence is essential for fluoride channel function.</text>
</comment>
<dbReference type="HOGENOM" id="CLU_114342_2_3_4"/>
<dbReference type="AlphaFoldDB" id="S3BF24"/>
<dbReference type="InterPro" id="IPR003691">
    <property type="entry name" value="FluC"/>
</dbReference>
<name>S3BF24_9BURK</name>
<evidence type="ECO:0000256" key="3">
    <source>
        <dbReference type="ARBA" id="ARBA00022519"/>
    </source>
</evidence>
<dbReference type="PATRIC" id="fig|1203554.3.peg.1372"/>
<keyword evidence="4 12" id="KW-0812">Transmembrane</keyword>
<evidence type="ECO:0000256" key="8">
    <source>
        <dbReference type="ARBA" id="ARBA00023136"/>
    </source>
</evidence>
<dbReference type="PANTHER" id="PTHR28259">
    <property type="entry name" value="FLUORIDE EXPORT PROTEIN 1-RELATED"/>
    <property type="match status" value="1"/>
</dbReference>
<keyword evidence="7 12" id="KW-0406">Ion transport</keyword>
<dbReference type="GO" id="GO:0062054">
    <property type="term" value="F:fluoride channel activity"/>
    <property type="evidence" value="ECO:0007669"/>
    <property type="project" value="UniProtKB-UniRule"/>
</dbReference>
<gene>
    <name evidence="12" type="primary">fluC</name>
    <name evidence="12" type="synonym">crcB</name>
    <name evidence="13" type="ORF">HMPREF1476_01312</name>
</gene>
<evidence type="ECO:0000256" key="11">
    <source>
        <dbReference type="ARBA" id="ARBA00035585"/>
    </source>
</evidence>
<comment type="similarity">
    <text evidence="10 12">Belongs to the fluoride channel Fluc/FEX (TC 1.A.43) family.</text>
</comment>
<dbReference type="GO" id="GO:0046872">
    <property type="term" value="F:metal ion binding"/>
    <property type="evidence" value="ECO:0007669"/>
    <property type="project" value="UniProtKB-KW"/>
</dbReference>
<feature type="binding site" evidence="12">
    <location>
        <position position="80"/>
    </location>
    <ligand>
        <name>Na(+)</name>
        <dbReference type="ChEBI" id="CHEBI:29101"/>
        <note>structural</note>
    </ligand>
</feature>
<keyword evidence="2 12" id="KW-1003">Cell membrane</keyword>
<dbReference type="GO" id="GO:0005886">
    <property type="term" value="C:plasma membrane"/>
    <property type="evidence" value="ECO:0007669"/>
    <property type="project" value="UniProtKB-SubCell"/>
</dbReference>
<feature type="transmembrane region" description="Helical" evidence="12">
    <location>
        <begin position="69"/>
        <end position="92"/>
    </location>
</feature>
<evidence type="ECO:0000256" key="12">
    <source>
        <dbReference type="HAMAP-Rule" id="MF_00454"/>
    </source>
</evidence>
<keyword evidence="8 12" id="KW-0472">Membrane</keyword>
<keyword evidence="3" id="KW-0997">Cell inner membrane</keyword>
<evidence type="ECO:0000256" key="9">
    <source>
        <dbReference type="ARBA" id="ARBA00023303"/>
    </source>
</evidence>
<evidence type="ECO:0000313" key="13">
    <source>
        <dbReference type="EMBL" id="EPD99041.1"/>
    </source>
</evidence>
<feature type="transmembrane region" description="Helical" evidence="12">
    <location>
        <begin position="35"/>
        <end position="57"/>
    </location>
</feature>
<dbReference type="eggNOG" id="COG0239">
    <property type="taxonomic scope" value="Bacteria"/>
</dbReference>